<dbReference type="EMBL" id="BAABCY010000060">
    <property type="protein sequence ID" value="GAA3571940.1"/>
    <property type="molecule type" value="Genomic_DNA"/>
</dbReference>
<dbReference type="Gene3D" id="3.40.50.150">
    <property type="entry name" value="Vaccinia Virus protein VP39"/>
    <property type="match status" value="1"/>
</dbReference>
<evidence type="ECO:0000313" key="3">
    <source>
        <dbReference type="Proteomes" id="UP001500954"/>
    </source>
</evidence>
<organism evidence="2 3">
    <name type="scientific">Snuella lapsa</name>
    <dbReference type="NCBI Taxonomy" id="870481"/>
    <lineage>
        <taxon>Bacteria</taxon>
        <taxon>Pseudomonadati</taxon>
        <taxon>Bacteroidota</taxon>
        <taxon>Flavobacteriia</taxon>
        <taxon>Flavobacteriales</taxon>
        <taxon>Flavobacteriaceae</taxon>
        <taxon>Snuella</taxon>
    </lineage>
</organism>
<comment type="caution">
    <text evidence="2">The sequence shown here is derived from an EMBL/GenBank/DDBJ whole genome shotgun (WGS) entry which is preliminary data.</text>
</comment>
<evidence type="ECO:0000259" key="1">
    <source>
        <dbReference type="Pfam" id="PF13847"/>
    </source>
</evidence>
<proteinExistence type="predicted"/>
<dbReference type="CDD" id="cd02440">
    <property type="entry name" value="AdoMet_MTases"/>
    <property type="match status" value="1"/>
</dbReference>
<dbReference type="PANTHER" id="PTHR43667">
    <property type="entry name" value="CYCLOPROPANE-FATTY-ACYL-PHOSPHOLIPID SYNTHASE"/>
    <property type="match status" value="1"/>
</dbReference>
<feature type="domain" description="Methyltransferase" evidence="1">
    <location>
        <begin position="26"/>
        <end position="124"/>
    </location>
</feature>
<evidence type="ECO:0000313" key="2">
    <source>
        <dbReference type="EMBL" id="GAA3571940.1"/>
    </source>
</evidence>
<dbReference type="Pfam" id="PF13847">
    <property type="entry name" value="Methyltransf_31"/>
    <property type="match status" value="1"/>
</dbReference>
<sequence>MVIEPRSYQATLSAAFGTAFWPLIRGKRVLDFGCGEGGFVIGMATKVACYAEGVDIQDQFQVAKRYAAMAGITNVQFHLGRSEGLEGAGYDVVISHDSFEHFEEPEMVLDEMVRLVKPGGHVFIKFGPAWMSPYGRHMSGTFKKSRPWIHLFVPERHMMRVHSVYHNDTELYTRYADLIGGLNKMTLKRAKGIIGSHPELNIVTQHVMPWRGMSFFLKFPVLKELFGAAVCFKCVKIK</sequence>
<keyword evidence="3" id="KW-1185">Reference proteome</keyword>
<dbReference type="InterPro" id="IPR029063">
    <property type="entry name" value="SAM-dependent_MTases_sf"/>
</dbReference>
<dbReference type="InterPro" id="IPR025714">
    <property type="entry name" value="Methyltranfer_dom"/>
</dbReference>
<gene>
    <name evidence="2" type="ORF">GCM10022395_21660</name>
</gene>
<accession>A0ABP6XY88</accession>
<dbReference type="InterPro" id="IPR050723">
    <property type="entry name" value="CFA/CMAS"/>
</dbReference>
<protein>
    <recommendedName>
        <fullName evidence="1">Methyltransferase domain-containing protein</fullName>
    </recommendedName>
</protein>
<name>A0ABP6XY88_9FLAO</name>
<dbReference type="SUPFAM" id="SSF53335">
    <property type="entry name" value="S-adenosyl-L-methionine-dependent methyltransferases"/>
    <property type="match status" value="1"/>
</dbReference>
<dbReference type="PANTHER" id="PTHR43667:SF2">
    <property type="entry name" value="FATTY ACID C-METHYL TRANSFERASE"/>
    <property type="match status" value="1"/>
</dbReference>
<reference evidence="3" key="1">
    <citation type="journal article" date="2019" name="Int. J. Syst. Evol. Microbiol.">
        <title>The Global Catalogue of Microorganisms (GCM) 10K type strain sequencing project: providing services to taxonomists for standard genome sequencing and annotation.</title>
        <authorList>
            <consortium name="The Broad Institute Genomics Platform"/>
            <consortium name="The Broad Institute Genome Sequencing Center for Infectious Disease"/>
            <person name="Wu L."/>
            <person name="Ma J."/>
        </authorList>
    </citation>
    <scope>NUCLEOTIDE SEQUENCE [LARGE SCALE GENOMIC DNA]</scope>
    <source>
        <strain evidence="3">JCM 17111</strain>
    </source>
</reference>
<dbReference type="Proteomes" id="UP001500954">
    <property type="component" value="Unassembled WGS sequence"/>
</dbReference>